<feature type="transmembrane region" description="Helical" evidence="6">
    <location>
        <begin position="45"/>
        <end position="67"/>
    </location>
</feature>
<dbReference type="Pfam" id="PF00892">
    <property type="entry name" value="EamA"/>
    <property type="match status" value="2"/>
</dbReference>
<dbReference type="InterPro" id="IPR037185">
    <property type="entry name" value="EmrE-like"/>
</dbReference>
<evidence type="ECO:0000313" key="8">
    <source>
        <dbReference type="EMBL" id="PSS34990.1"/>
    </source>
</evidence>
<keyword evidence="3 6" id="KW-0812">Transmembrane</keyword>
<organism evidence="8 9">
    <name type="scientific">Actinidia chinensis var. chinensis</name>
    <name type="common">Chinese soft-hair kiwi</name>
    <dbReference type="NCBI Taxonomy" id="1590841"/>
    <lineage>
        <taxon>Eukaryota</taxon>
        <taxon>Viridiplantae</taxon>
        <taxon>Streptophyta</taxon>
        <taxon>Embryophyta</taxon>
        <taxon>Tracheophyta</taxon>
        <taxon>Spermatophyta</taxon>
        <taxon>Magnoliopsida</taxon>
        <taxon>eudicotyledons</taxon>
        <taxon>Gunneridae</taxon>
        <taxon>Pentapetalae</taxon>
        <taxon>asterids</taxon>
        <taxon>Ericales</taxon>
        <taxon>Actinidiaceae</taxon>
        <taxon>Actinidia</taxon>
    </lineage>
</organism>
<dbReference type="EMBL" id="NKQK01000002">
    <property type="protein sequence ID" value="PSS34990.1"/>
    <property type="molecule type" value="Genomic_DNA"/>
</dbReference>
<evidence type="ECO:0000259" key="7">
    <source>
        <dbReference type="Pfam" id="PF00892"/>
    </source>
</evidence>
<name>A0A2R6RY95_ACTCC</name>
<accession>A0A2R6RY95</accession>
<dbReference type="SUPFAM" id="SSF103481">
    <property type="entry name" value="Multidrug resistance efflux transporter EmrE"/>
    <property type="match status" value="2"/>
</dbReference>
<gene>
    <name evidence="8" type="ORF">CEY00_Acc02189</name>
</gene>
<dbReference type="InterPro" id="IPR000620">
    <property type="entry name" value="EamA_dom"/>
</dbReference>
<dbReference type="GO" id="GO:0022857">
    <property type="term" value="F:transmembrane transporter activity"/>
    <property type="evidence" value="ECO:0007669"/>
    <property type="project" value="InterPro"/>
</dbReference>
<evidence type="ECO:0000256" key="3">
    <source>
        <dbReference type="ARBA" id="ARBA00022692"/>
    </source>
</evidence>
<dbReference type="OMA" id="PYMAMIS"/>
<protein>
    <recommendedName>
        <fullName evidence="6">WAT1-related protein</fullName>
    </recommendedName>
</protein>
<proteinExistence type="inferred from homology"/>
<feature type="transmembrane region" description="Helical" evidence="6">
    <location>
        <begin position="107"/>
        <end position="128"/>
    </location>
</feature>
<evidence type="ECO:0000256" key="2">
    <source>
        <dbReference type="ARBA" id="ARBA00007635"/>
    </source>
</evidence>
<feature type="transmembrane region" description="Helical" evidence="6">
    <location>
        <begin position="190"/>
        <end position="210"/>
    </location>
</feature>
<feature type="transmembrane region" description="Helical" evidence="6">
    <location>
        <begin position="222"/>
        <end position="242"/>
    </location>
</feature>
<evidence type="ECO:0000313" key="9">
    <source>
        <dbReference type="Proteomes" id="UP000241394"/>
    </source>
</evidence>
<feature type="transmembrane region" description="Helical" evidence="6">
    <location>
        <begin position="140"/>
        <end position="160"/>
    </location>
</feature>
<comment type="similarity">
    <text evidence="2 6">Belongs to the drug/metabolite transporter (DMT) superfamily. Plant drug/metabolite exporter (P-DME) (TC 2.A.7.4) family.</text>
</comment>
<reference evidence="9" key="2">
    <citation type="journal article" date="2018" name="BMC Genomics">
        <title>A manually annotated Actinidia chinensis var. chinensis (kiwifruit) genome highlights the challenges associated with draft genomes and gene prediction in plants.</title>
        <authorList>
            <person name="Pilkington S.M."/>
            <person name="Crowhurst R."/>
            <person name="Hilario E."/>
            <person name="Nardozza S."/>
            <person name="Fraser L."/>
            <person name="Peng Y."/>
            <person name="Gunaseelan K."/>
            <person name="Simpson R."/>
            <person name="Tahir J."/>
            <person name="Deroles S.C."/>
            <person name="Templeton K."/>
            <person name="Luo Z."/>
            <person name="Davy M."/>
            <person name="Cheng C."/>
            <person name="McNeilage M."/>
            <person name="Scaglione D."/>
            <person name="Liu Y."/>
            <person name="Zhang Q."/>
            <person name="Datson P."/>
            <person name="De Silva N."/>
            <person name="Gardiner S.E."/>
            <person name="Bassett H."/>
            <person name="Chagne D."/>
            <person name="McCallum J."/>
            <person name="Dzierzon H."/>
            <person name="Deng C."/>
            <person name="Wang Y.Y."/>
            <person name="Barron L."/>
            <person name="Manako K."/>
            <person name="Bowen J."/>
            <person name="Foster T.M."/>
            <person name="Erridge Z.A."/>
            <person name="Tiffin H."/>
            <person name="Waite C.N."/>
            <person name="Davies K.M."/>
            <person name="Grierson E.P."/>
            <person name="Laing W.A."/>
            <person name="Kirk R."/>
            <person name="Chen X."/>
            <person name="Wood M."/>
            <person name="Montefiori M."/>
            <person name="Brummell D.A."/>
            <person name="Schwinn K.E."/>
            <person name="Catanach A."/>
            <person name="Fullerton C."/>
            <person name="Li D."/>
            <person name="Meiyalaghan S."/>
            <person name="Nieuwenhuizen N."/>
            <person name="Read N."/>
            <person name="Prakash R."/>
            <person name="Hunter D."/>
            <person name="Zhang H."/>
            <person name="McKenzie M."/>
            <person name="Knabel M."/>
            <person name="Harris A."/>
            <person name="Allan A.C."/>
            <person name="Gleave A."/>
            <person name="Chen A."/>
            <person name="Janssen B.J."/>
            <person name="Plunkett B."/>
            <person name="Ampomah-Dwamena C."/>
            <person name="Voogd C."/>
            <person name="Leif D."/>
            <person name="Lafferty D."/>
            <person name="Souleyre E.J.F."/>
            <person name="Varkonyi-Gasic E."/>
            <person name="Gambi F."/>
            <person name="Hanley J."/>
            <person name="Yao J.L."/>
            <person name="Cheung J."/>
            <person name="David K.M."/>
            <person name="Warren B."/>
            <person name="Marsh K."/>
            <person name="Snowden K.C."/>
            <person name="Lin-Wang K."/>
            <person name="Brian L."/>
            <person name="Martinez-Sanchez M."/>
            <person name="Wang M."/>
            <person name="Ileperuma N."/>
            <person name="Macnee N."/>
            <person name="Campin R."/>
            <person name="McAtee P."/>
            <person name="Drummond R.S.M."/>
            <person name="Espley R.V."/>
            <person name="Ireland H.S."/>
            <person name="Wu R."/>
            <person name="Atkinson R.G."/>
            <person name="Karunairetnam S."/>
            <person name="Bulley S."/>
            <person name="Chunkath S."/>
            <person name="Hanley Z."/>
            <person name="Storey R."/>
            <person name="Thrimawithana A.H."/>
            <person name="Thomson S."/>
            <person name="David C."/>
            <person name="Testolin R."/>
            <person name="Huang H."/>
            <person name="Hellens R.P."/>
            <person name="Schaffer R.J."/>
        </authorList>
    </citation>
    <scope>NUCLEOTIDE SEQUENCE [LARGE SCALE GENOMIC DNA]</scope>
    <source>
        <strain evidence="9">cv. Red5</strain>
    </source>
</reference>
<feature type="transmembrane region" description="Helical" evidence="6">
    <location>
        <begin position="311"/>
        <end position="330"/>
    </location>
</feature>
<keyword evidence="9" id="KW-1185">Reference proteome</keyword>
<feature type="transmembrane region" description="Helical" evidence="6">
    <location>
        <begin position="79"/>
        <end position="101"/>
    </location>
</feature>
<dbReference type="PANTHER" id="PTHR31218">
    <property type="entry name" value="WAT1-RELATED PROTEIN"/>
    <property type="match status" value="1"/>
</dbReference>
<dbReference type="InterPro" id="IPR030184">
    <property type="entry name" value="WAT1-related"/>
</dbReference>
<dbReference type="Gramene" id="PSS34990">
    <property type="protein sequence ID" value="PSS34990"/>
    <property type="gene ID" value="CEY00_Acc02189"/>
</dbReference>
<evidence type="ECO:0000256" key="1">
    <source>
        <dbReference type="ARBA" id="ARBA00004141"/>
    </source>
</evidence>
<keyword evidence="5 6" id="KW-0472">Membrane</keyword>
<dbReference type="STRING" id="1590841.A0A2R6RY95"/>
<evidence type="ECO:0000256" key="4">
    <source>
        <dbReference type="ARBA" id="ARBA00022989"/>
    </source>
</evidence>
<reference evidence="8 9" key="1">
    <citation type="submission" date="2017-07" db="EMBL/GenBank/DDBJ databases">
        <title>An improved, manually edited Actinidia chinensis var. chinensis (kiwifruit) genome highlights the challenges associated with draft genomes and gene prediction in plants.</title>
        <authorList>
            <person name="Pilkington S."/>
            <person name="Crowhurst R."/>
            <person name="Hilario E."/>
            <person name="Nardozza S."/>
            <person name="Fraser L."/>
            <person name="Peng Y."/>
            <person name="Gunaseelan K."/>
            <person name="Simpson R."/>
            <person name="Tahir J."/>
            <person name="Deroles S."/>
            <person name="Templeton K."/>
            <person name="Luo Z."/>
            <person name="Davy M."/>
            <person name="Cheng C."/>
            <person name="Mcneilage M."/>
            <person name="Scaglione D."/>
            <person name="Liu Y."/>
            <person name="Zhang Q."/>
            <person name="Datson P."/>
            <person name="De Silva N."/>
            <person name="Gardiner S."/>
            <person name="Bassett H."/>
            <person name="Chagne D."/>
            <person name="Mccallum J."/>
            <person name="Dzierzon H."/>
            <person name="Deng C."/>
            <person name="Wang Y.-Y."/>
            <person name="Barron N."/>
            <person name="Manako K."/>
            <person name="Bowen J."/>
            <person name="Foster T."/>
            <person name="Erridge Z."/>
            <person name="Tiffin H."/>
            <person name="Waite C."/>
            <person name="Davies K."/>
            <person name="Grierson E."/>
            <person name="Laing W."/>
            <person name="Kirk R."/>
            <person name="Chen X."/>
            <person name="Wood M."/>
            <person name="Montefiori M."/>
            <person name="Brummell D."/>
            <person name="Schwinn K."/>
            <person name="Catanach A."/>
            <person name="Fullerton C."/>
            <person name="Li D."/>
            <person name="Meiyalaghan S."/>
            <person name="Nieuwenhuizen N."/>
            <person name="Read N."/>
            <person name="Prakash R."/>
            <person name="Hunter D."/>
            <person name="Zhang H."/>
            <person name="Mckenzie M."/>
            <person name="Knabel M."/>
            <person name="Harris A."/>
            <person name="Allan A."/>
            <person name="Chen A."/>
            <person name="Janssen B."/>
            <person name="Plunkett B."/>
            <person name="Dwamena C."/>
            <person name="Voogd C."/>
            <person name="Leif D."/>
            <person name="Lafferty D."/>
            <person name="Souleyre E."/>
            <person name="Varkonyi-Gasic E."/>
            <person name="Gambi F."/>
            <person name="Hanley J."/>
            <person name="Yao J.-L."/>
            <person name="Cheung J."/>
            <person name="David K."/>
            <person name="Warren B."/>
            <person name="Marsh K."/>
            <person name="Snowden K."/>
            <person name="Lin-Wang K."/>
            <person name="Brian L."/>
            <person name="Martinez-Sanchez M."/>
            <person name="Wang M."/>
            <person name="Ileperuma N."/>
            <person name="Macnee N."/>
            <person name="Campin R."/>
            <person name="Mcatee P."/>
            <person name="Drummond R."/>
            <person name="Espley R."/>
            <person name="Ireland H."/>
            <person name="Wu R."/>
            <person name="Atkinson R."/>
            <person name="Karunairetnam S."/>
            <person name="Bulley S."/>
            <person name="Chunkath S."/>
            <person name="Hanley Z."/>
            <person name="Storey R."/>
            <person name="Thrimawithana A."/>
            <person name="Thomson S."/>
            <person name="David C."/>
            <person name="Testolin R."/>
        </authorList>
    </citation>
    <scope>NUCLEOTIDE SEQUENCE [LARGE SCALE GENOMIC DNA]</scope>
    <source>
        <strain evidence="9">cv. Red5</strain>
        <tissue evidence="8">Young leaf</tissue>
    </source>
</reference>
<dbReference type="AlphaFoldDB" id="A0A2R6RY95"/>
<feature type="transmembrane region" description="Helical" evidence="6">
    <location>
        <begin position="18"/>
        <end position="39"/>
    </location>
</feature>
<dbReference type="OrthoDB" id="1728340at2759"/>
<evidence type="ECO:0000256" key="6">
    <source>
        <dbReference type="RuleBase" id="RU363077"/>
    </source>
</evidence>
<dbReference type="Proteomes" id="UP000241394">
    <property type="component" value="Chromosome LG2"/>
</dbReference>
<comment type="caution">
    <text evidence="8">The sequence shown here is derived from an EMBL/GenBank/DDBJ whole genome shotgun (WGS) entry which is preliminary data.</text>
</comment>
<feature type="transmembrane region" description="Helical" evidence="6">
    <location>
        <begin position="254"/>
        <end position="274"/>
    </location>
</feature>
<sequence length="410" mass="45253">MEGKLGCVSSFLQRAKPYIAMISLQFGYAGMNIITKVSLNRGMSHYVLVVYRHAFATAVIAPFALVLERKGRPKITFPIFMQIFVLGLLGPVIDQNFYYAGLKFTSPTFSCAMSNMLPAMTFVMAVLCRMEKLDMKKLRCQAKVVGTIVTVGGAMLMTLYKGHVVNFVWSQHIHPRNVSQAPSTNADKDWVKGSILLIIATFAWASFFILQAITMRRYTAQLSLTALVCFMGTLQSIAVTFVMEHRPSVWSIGWDMNLLAAAYAGIVSSSISYYVQGLVMEKRGPVFVTAFSPLMMIIVAIMGSFILAEKIYMGGVLGAVLIVFGLYSVLWGKYKEYKEKEAEVILEPVKGCSGGNNQMVMIEDMNDEANDIEMQKAEIIKSSMSMSVPAIAIIAPIPQPPMIALEAPKT</sequence>
<feature type="domain" description="EamA" evidence="7">
    <location>
        <begin position="18"/>
        <end position="158"/>
    </location>
</feature>
<keyword evidence="4 6" id="KW-1133">Transmembrane helix</keyword>
<feature type="domain" description="EamA" evidence="7">
    <location>
        <begin position="192"/>
        <end position="330"/>
    </location>
</feature>
<feature type="transmembrane region" description="Helical" evidence="6">
    <location>
        <begin position="286"/>
        <end position="305"/>
    </location>
</feature>
<evidence type="ECO:0000256" key="5">
    <source>
        <dbReference type="ARBA" id="ARBA00023136"/>
    </source>
</evidence>
<dbReference type="GO" id="GO:0016020">
    <property type="term" value="C:membrane"/>
    <property type="evidence" value="ECO:0007669"/>
    <property type="project" value="UniProtKB-SubCell"/>
</dbReference>
<dbReference type="InParanoid" id="A0A2R6RY95"/>
<comment type="subcellular location">
    <subcellularLocation>
        <location evidence="1 6">Membrane</location>
        <topology evidence="1 6">Multi-pass membrane protein</topology>
    </subcellularLocation>
</comment>